<proteinExistence type="predicted"/>
<protein>
    <submittedName>
        <fullName evidence="1">Uncharacterized protein</fullName>
    </submittedName>
</protein>
<accession>A0A0A8ZGU2</accession>
<sequence length="13" mass="1469">MKARPTCSLSDIF</sequence>
<reference evidence="1" key="1">
    <citation type="submission" date="2014-09" db="EMBL/GenBank/DDBJ databases">
        <authorList>
            <person name="Magalhaes I.L.F."/>
            <person name="Oliveira U."/>
            <person name="Santos F.R."/>
            <person name="Vidigal T.H.D.A."/>
            <person name="Brescovit A.D."/>
            <person name="Santos A.J."/>
        </authorList>
    </citation>
    <scope>NUCLEOTIDE SEQUENCE</scope>
    <source>
        <tissue evidence="1">Shoot tissue taken approximately 20 cm above the soil surface</tissue>
    </source>
</reference>
<organism evidence="1">
    <name type="scientific">Arundo donax</name>
    <name type="common">Giant reed</name>
    <name type="synonym">Donax arundinaceus</name>
    <dbReference type="NCBI Taxonomy" id="35708"/>
    <lineage>
        <taxon>Eukaryota</taxon>
        <taxon>Viridiplantae</taxon>
        <taxon>Streptophyta</taxon>
        <taxon>Embryophyta</taxon>
        <taxon>Tracheophyta</taxon>
        <taxon>Spermatophyta</taxon>
        <taxon>Magnoliopsida</taxon>
        <taxon>Liliopsida</taxon>
        <taxon>Poales</taxon>
        <taxon>Poaceae</taxon>
        <taxon>PACMAD clade</taxon>
        <taxon>Arundinoideae</taxon>
        <taxon>Arundineae</taxon>
        <taxon>Arundo</taxon>
    </lineage>
</organism>
<name>A0A0A8ZGU2_ARUDO</name>
<evidence type="ECO:0000313" key="1">
    <source>
        <dbReference type="EMBL" id="JAD38026.1"/>
    </source>
</evidence>
<reference evidence="1" key="2">
    <citation type="journal article" date="2015" name="Data Brief">
        <title>Shoot transcriptome of the giant reed, Arundo donax.</title>
        <authorList>
            <person name="Barrero R.A."/>
            <person name="Guerrero F.D."/>
            <person name="Moolhuijzen P."/>
            <person name="Goolsby J.A."/>
            <person name="Tidwell J."/>
            <person name="Bellgard S.E."/>
            <person name="Bellgard M.I."/>
        </authorList>
    </citation>
    <scope>NUCLEOTIDE SEQUENCE</scope>
    <source>
        <tissue evidence="1">Shoot tissue taken approximately 20 cm above the soil surface</tissue>
    </source>
</reference>
<dbReference type="EMBL" id="GBRH01259869">
    <property type="protein sequence ID" value="JAD38026.1"/>
    <property type="molecule type" value="Transcribed_RNA"/>
</dbReference>